<accession>A0AAN9G126</accession>
<reference evidence="9 10" key="1">
    <citation type="submission" date="2024-02" db="EMBL/GenBank/DDBJ databases">
        <title>Chromosome-scale genome assembly of the rough periwinkle Littorina saxatilis.</title>
        <authorList>
            <person name="De Jode A."/>
            <person name="Faria R."/>
            <person name="Formenti G."/>
            <person name="Sims Y."/>
            <person name="Smith T.P."/>
            <person name="Tracey A."/>
            <person name="Wood J.M.D."/>
            <person name="Zagrodzka Z.B."/>
            <person name="Johannesson K."/>
            <person name="Butlin R.K."/>
            <person name="Leder E.H."/>
        </authorList>
    </citation>
    <scope>NUCLEOTIDE SEQUENCE [LARGE SCALE GENOMIC DNA]</scope>
    <source>
        <strain evidence="9">Snail1</strain>
        <tissue evidence="9">Muscle</tissue>
    </source>
</reference>
<comment type="caution">
    <text evidence="9">The sequence shown here is derived from an EMBL/GenBank/DDBJ whole genome shotgun (WGS) entry which is preliminary data.</text>
</comment>
<dbReference type="GO" id="GO:0005879">
    <property type="term" value="C:axonemal microtubule"/>
    <property type="evidence" value="ECO:0007669"/>
    <property type="project" value="TreeGrafter"/>
</dbReference>
<proteinExistence type="predicted"/>
<comment type="subunit">
    <text evidence="8">Microtubule inner protein component of sperm flagellar doublet microtubules.</text>
</comment>
<dbReference type="InterPro" id="IPR037662">
    <property type="entry name" value="CFAP68/107"/>
</dbReference>
<comment type="subcellular location">
    <subcellularLocation>
        <location evidence="1">Cytoplasm</location>
        <location evidence="1">Cytoskeleton</location>
        <location evidence="1">Flagellum axoneme</location>
    </subcellularLocation>
</comment>
<sequence length="238" mass="27601">MSGAIQDPRKWNLPGWRIEQKFAPGVLIGNWSEERDNFIKGDFKHNSTHRTDFRKFGGQAPDVTVRRRGELRNHGLPAELLIHHHNGNRYSSNMVSWYDEDYNGRWREKTLPKLRGWNSHQLAWIPEKNDHPVQEPPTNFGLLGHMHREWSAQLADQARGDYMSTYSVSYQDIPNDKMVKVRYATPKMESTTLHPVNRTLKDLHLRSHTMMKSPEKLPSILSSICTTACPPDFPHVSI</sequence>
<keyword evidence="10" id="KW-1185">Reference proteome</keyword>
<evidence type="ECO:0000256" key="8">
    <source>
        <dbReference type="ARBA" id="ARBA00046435"/>
    </source>
</evidence>
<keyword evidence="5" id="KW-0206">Cytoskeleton</keyword>
<dbReference type="GO" id="GO:0030317">
    <property type="term" value="P:flagellated sperm motility"/>
    <property type="evidence" value="ECO:0007669"/>
    <property type="project" value="InterPro"/>
</dbReference>
<dbReference type="Pfam" id="PF22595">
    <property type="entry name" value="CFAP107"/>
    <property type="match status" value="1"/>
</dbReference>
<dbReference type="InterPro" id="IPR054709">
    <property type="entry name" value="CFAP107"/>
</dbReference>
<evidence type="ECO:0000256" key="6">
    <source>
        <dbReference type="ARBA" id="ARBA00023273"/>
    </source>
</evidence>
<gene>
    <name evidence="9" type="ORF">V1264_010718</name>
</gene>
<dbReference type="EMBL" id="JBAMIC010000024">
    <property type="protein sequence ID" value="KAK7090994.1"/>
    <property type="molecule type" value="Genomic_DNA"/>
</dbReference>
<keyword evidence="6" id="KW-0966">Cell projection</keyword>
<dbReference type="PANTHER" id="PTHR31180">
    <property type="entry name" value="CILIA- AND FLAGELLA-ASSOCIATED PROTEIN 107-RELATED"/>
    <property type="match status" value="1"/>
</dbReference>
<comment type="function">
    <text evidence="7">Microtubule inner protein (MIP) part of the dynein-decorated doublet microtubules (DMTs) in cilia axoneme, which is required for motile cilia beating.</text>
</comment>
<name>A0AAN9G126_9CAEN</name>
<evidence type="ECO:0000256" key="2">
    <source>
        <dbReference type="ARBA" id="ARBA00022490"/>
    </source>
</evidence>
<evidence type="ECO:0000256" key="1">
    <source>
        <dbReference type="ARBA" id="ARBA00004611"/>
    </source>
</evidence>
<evidence type="ECO:0000256" key="5">
    <source>
        <dbReference type="ARBA" id="ARBA00023212"/>
    </source>
</evidence>
<dbReference type="PANTHER" id="PTHR31180:SF2">
    <property type="entry name" value="CILIA- AND FLAGELLA-ASSOCIATED PROTEIN 107"/>
    <property type="match status" value="1"/>
</dbReference>
<keyword evidence="3" id="KW-0282">Flagellum</keyword>
<dbReference type="Proteomes" id="UP001374579">
    <property type="component" value="Unassembled WGS sequence"/>
</dbReference>
<evidence type="ECO:0000313" key="10">
    <source>
        <dbReference type="Proteomes" id="UP001374579"/>
    </source>
</evidence>
<dbReference type="AlphaFoldDB" id="A0AAN9G126"/>
<evidence type="ECO:0000256" key="7">
    <source>
        <dbReference type="ARBA" id="ARBA00035003"/>
    </source>
</evidence>
<keyword evidence="4" id="KW-0969">Cilium</keyword>
<keyword evidence="2" id="KW-0963">Cytoplasm</keyword>
<evidence type="ECO:0000313" key="9">
    <source>
        <dbReference type="EMBL" id="KAK7090994.1"/>
    </source>
</evidence>
<evidence type="ECO:0000256" key="3">
    <source>
        <dbReference type="ARBA" id="ARBA00022846"/>
    </source>
</evidence>
<evidence type="ECO:0000256" key="4">
    <source>
        <dbReference type="ARBA" id="ARBA00023069"/>
    </source>
</evidence>
<organism evidence="9 10">
    <name type="scientific">Littorina saxatilis</name>
    <dbReference type="NCBI Taxonomy" id="31220"/>
    <lineage>
        <taxon>Eukaryota</taxon>
        <taxon>Metazoa</taxon>
        <taxon>Spiralia</taxon>
        <taxon>Lophotrochozoa</taxon>
        <taxon>Mollusca</taxon>
        <taxon>Gastropoda</taxon>
        <taxon>Caenogastropoda</taxon>
        <taxon>Littorinimorpha</taxon>
        <taxon>Littorinoidea</taxon>
        <taxon>Littorinidae</taxon>
        <taxon>Littorina</taxon>
    </lineage>
</organism>
<protein>
    <submittedName>
        <fullName evidence="9">Uncharacterized protein</fullName>
    </submittedName>
</protein>